<feature type="domain" description="PiggyBac transposable element-derived protein" evidence="2">
    <location>
        <begin position="101"/>
        <end position="462"/>
    </location>
</feature>
<dbReference type="InterPro" id="IPR029526">
    <property type="entry name" value="PGBD"/>
</dbReference>
<reference evidence="3" key="2">
    <citation type="submission" date="2025-08" db="UniProtKB">
        <authorList>
            <consortium name="Ensembl"/>
        </authorList>
    </citation>
    <scope>IDENTIFICATION</scope>
    <source>
        <strain evidence="3">Hd-rR</strain>
    </source>
</reference>
<evidence type="ECO:0000313" key="3">
    <source>
        <dbReference type="Ensembl" id="ENSORLP00000038168.1"/>
    </source>
</evidence>
<dbReference type="Ensembl" id="ENSORLT00000042135.1">
    <property type="protein sequence ID" value="ENSORLP00000038168.1"/>
    <property type="gene ID" value="ENSORLG00000030303.1"/>
</dbReference>
<proteinExistence type="predicted"/>
<feature type="compositionally biased region" description="Acidic residues" evidence="1">
    <location>
        <begin position="53"/>
        <end position="66"/>
    </location>
</feature>
<dbReference type="GeneTree" id="ENSGT00940000166554"/>
<dbReference type="Bgee" id="ENSORLG00000030303">
    <property type="expression patterns" value="Expressed in brain"/>
</dbReference>
<dbReference type="PANTHER" id="PTHR47272">
    <property type="entry name" value="DDE_TNP_1_7 DOMAIN-CONTAINING PROTEIN"/>
    <property type="match status" value="1"/>
</dbReference>
<dbReference type="PANTHER" id="PTHR47272:SF1">
    <property type="entry name" value="PIGGYBAC TRANSPOSABLE ELEMENT-DERIVED PROTEIN 3-LIKE"/>
    <property type="match status" value="1"/>
</dbReference>
<evidence type="ECO:0000259" key="2">
    <source>
        <dbReference type="Pfam" id="PF13843"/>
    </source>
</evidence>
<evidence type="ECO:0000256" key="1">
    <source>
        <dbReference type="SAM" id="MobiDB-lite"/>
    </source>
</evidence>
<dbReference type="InParanoid" id="A0A3B3I2Y1"/>
<keyword evidence="4" id="KW-1185">Reference proteome</keyword>
<dbReference type="Proteomes" id="UP000001038">
    <property type="component" value="Chromosome 1"/>
</dbReference>
<sequence length="599" mass="68932">MDAQTFYRSKKHDQEVRLIPSDSEDSELEEIDSEEEWTPESGLRETGMPEYNESLDEEENEDEASQEDVPRLPRWRTPHKANITNYPEWQASLPKSDDIKSPYEYFKMFFSEDILEVVVEQSNLYAIQCNTNKPLNLTTKELEQFMGTAVYMSLFGLPGTRMFWNKATRVSQVADTMALNRWEFIKKCLHFNNNEVRQGENVDPLHKIRPLVTHLTSKLQTIPMGEKLAVDEQMVPFKGRNRLKQYLPAKPKKWVYKILVLAGCDGVPHNFEIYTGRVVQPPELPDVGASGNVVLRLAQPIPKHQKHKLFFDNWFTSVPLILTLAQQGIHCAGTVRSNRLPGVSLMCDAELKRTGRGSFDQKTAMVGETTLHAVKWYDNRSVSLLSDYIGAHPVTDVDRWDGKQKKVIRVPCPAVVREYNKNMGGVDLLDSLIALYRTKIRSKKWYHRLMFHFIDITTVTAWLLYKRDCSSTGMSKEEQIRLYTFKSYIGESLCKSGKNLEHKRGQKRRRGPATPIPVPDVRLDATAHWMVMDKKKGRCKVPGCKGTPKAKCQKCDVRLCFTSTSNCFLRFHTIQFQFNFICIAQNHNNSRLDGLRSKT</sequence>
<protein>
    <recommendedName>
        <fullName evidence="2">PiggyBac transposable element-derived protein domain-containing protein</fullName>
    </recommendedName>
</protein>
<reference evidence="3" key="3">
    <citation type="submission" date="2025-09" db="UniProtKB">
        <authorList>
            <consortium name="Ensembl"/>
        </authorList>
    </citation>
    <scope>IDENTIFICATION</scope>
    <source>
        <strain evidence="3">Hd-rR</strain>
    </source>
</reference>
<dbReference type="AlphaFoldDB" id="A0A3B3I2Y1"/>
<feature type="region of interest" description="Disordered" evidence="1">
    <location>
        <begin position="1"/>
        <end position="74"/>
    </location>
</feature>
<dbReference type="Pfam" id="PF13843">
    <property type="entry name" value="DDE_Tnp_1_7"/>
    <property type="match status" value="1"/>
</dbReference>
<name>A0A3B3I2Y1_ORYLA</name>
<reference evidence="3 4" key="1">
    <citation type="journal article" date="2007" name="Nature">
        <title>The medaka draft genome and insights into vertebrate genome evolution.</title>
        <authorList>
            <person name="Kasahara M."/>
            <person name="Naruse K."/>
            <person name="Sasaki S."/>
            <person name="Nakatani Y."/>
            <person name="Qu W."/>
            <person name="Ahsan B."/>
            <person name="Yamada T."/>
            <person name="Nagayasu Y."/>
            <person name="Doi K."/>
            <person name="Kasai Y."/>
            <person name="Jindo T."/>
            <person name="Kobayashi D."/>
            <person name="Shimada A."/>
            <person name="Toyoda A."/>
            <person name="Kuroki Y."/>
            <person name="Fujiyama A."/>
            <person name="Sasaki T."/>
            <person name="Shimizu A."/>
            <person name="Asakawa S."/>
            <person name="Shimizu N."/>
            <person name="Hashimoto S."/>
            <person name="Yang J."/>
            <person name="Lee Y."/>
            <person name="Matsushima K."/>
            <person name="Sugano S."/>
            <person name="Sakaizumi M."/>
            <person name="Narita T."/>
            <person name="Ohishi K."/>
            <person name="Haga S."/>
            <person name="Ohta F."/>
            <person name="Nomoto H."/>
            <person name="Nogata K."/>
            <person name="Morishita T."/>
            <person name="Endo T."/>
            <person name="Shin-I T."/>
            <person name="Takeda H."/>
            <person name="Morishita S."/>
            <person name="Kohara Y."/>
        </authorList>
    </citation>
    <scope>NUCLEOTIDE SEQUENCE [LARGE SCALE GENOMIC DNA]</scope>
    <source>
        <strain evidence="3 4">Hd-rR</strain>
    </source>
</reference>
<accession>A0A3B3I2Y1</accession>
<feature type="compositionally biased region" description="Acidic residues" evidence="1">
    <location>
        <begin position="22"/>
        <end position="38"/>
    </location>
</feature>
<evidence type="ECO:0000313" key="4">
    <source>
        <dbReference type="Proteomes" id="UP000001038"/>
    </source>
</evidence>
<organism evidence="3 4">
    <name type="scientific">Oryzias latipes</name>
    <name type="common">Japanese rice fish</name>
    <name type="synonym">Japanese killifish</name>
    <dbReference type="NCBI Taxonomy" id="8090"/>
    <lineage>
        <taxon>Eukaryota</taxon>
        <taxon>Metazoa</taxon>
        <taxon>Chordata</taxon>
        <taxon>Craniata</taxon>
        <taxon>Vertebrata</taxon>
        <taxon>Euteleostomi</taxon>
        <taxon>Actinopterygii</taxon>
        <taxon>Neopterygii</taxon>
        <taxon>Teleostei</taxon>
        <taxon>Neoteleostei</taxon>
        <taxon>Acanthomorphata</taxon>
        <taxon>Ovalentaria</taxon>
        <taxon>Atherinomorphae</taxon>
        <taxon>Beloniformes</taxon>
        <taxon>Adrianichthyidae</taxon>
        <taxon>Oryziinae</taxon>
        <taxon>Oryzias</taxon>
    </lineage>
</organism>